<dbReference type="EMBL" id="WHNP01000014">
    <property type="protein sequence ID" value="MPW18592.1"/>
    <property type="molecule type" value="Genomic_DNA"/>
</dbReference>
<sequence length="76" mass="8267">MPGTIVEPGRSDRQRAPLTRSNGREALRIKAPRGPAKKAGRAKRTGLRTGHPVRETAAEIAVAMVVMVAKRRERAV</sequence>
<reference evidence="2 3" key="1">
    <citation type="submission" date="2019-10" db="EMBL/GenBank/DDBJ databases">
        <title>Paraburkholderia sp. isolated from nodules of Mimosa pudica from Brazilian Atlantic Forest soils.</title>
        <authorList>
            <person name="Paulitsch F."/>
            <person name="Hungria M."/>
            <person name="Dall'Agnol R."/>
        </authorList>
    </citation>
    <scope>NUCLEOTIDE SEQUENCE [LARGE SCALE GENOMIC DNA]</scope>
    <source>
        <strain evidence="2 3">CNPSo 3157</strain>
    </source>
</reference>
<evidence type="ECO:0000256" key="1">
    <source>
        <dbReference type="SAM" id="MobiDB-lite"/>
    </source>
</evidence>
<evidence type="ECO:0000313" key="3">
    <source>
        <dbReference type="Proteomes" id="UP000484381"/>
    </source>
</evidence>
<protein>
    <submittedName>
        <fullName evidence="2">Uncharacterized protein</fullName>
    </submittedName>
</protein>
<keyword evidence="3" id="KW-1185">Reference proteome</keyword>
<organism evidence="2 3">
    <name type="scientific">Paraburkholderia franconis</name>
    <dbReference type="NCBI Taxonomy" id="2654983"/>
    <lineage>
        <taxon>Bacteria</taxon>
        <taxon>Pseudomonadati</taxon>
        <taxon>Pseudomonadota</taxon>
        <taxon>Betaproteobacteria</taxon>
        <taxon>Burkholderiales</taxon>
        <taxon>Burkholderiaceae</taxon>
        <taxon>Paraburkholderia</taxon>
    </lineage>
</organism>
<comment type="caution">
    <text evidence="2">The sequence shown here is derived from an EMBL/GenBank/DDBJ whole genome shotgun (WGS) entry which is preliminary data.</text>
</comment>
<dbReference type="RefSeq" id="WP_152760095.1">
    <property type="nucleotide sequence ID" value="NZ_WHNP01000014.1"/>
</dbReference>
<dbReference type="AlphaFoldDB" id="A0A7X1NAX4"/>
<feature type="compositionally biased region" description="Basic residues" evidence="1">
    <location>
        <begin position="35"/>
        <end position="46"/>
    </location>
</feature>
<proteinExistence type="predicted"/>
<gene>
    <name evidence="2" type="ORF">GCT13_17130</name>
</gene>
<feature type="region of interest" description="Disordered" evidence="1">
    <location>
        <begin position="1"/>
        <end position="52"/>
    </location>
</feature>
<dbReference type="Proteomes" id="UP000484381">
    <property type="component" value="Unassembled WGS sequence"/>
</dbReference>
<evidence type="ECO:0000313" key="2">
    <source>
        <dbReference type="EMBL" id="MPW18592.1"/>
    </source>
</evidence>
<accession>A0A7X1NAX4</accession>
<name>A0A7X1NAX4_9BURK</name>